<dbReference type="InterPro" id="IPR028081">
    <property type="entry name" value="Leu-bd"/>
</dbReference>
<evidence type="ECO:0000313" key="4">
    <source>
        <dbReference type="EMBL" id="MYC95729.1"/>
    </source>
</evidence>
<proteinExistence type="inferred from homology"/>
<comment type="caution">
    <text evidence="4">The sequence shown here is derived from an EMBL/GenBank/DDBJ whole genome shotgun (WGS) entry which is preliminary data.</text>
</comment>
<comment type="similarity">
    <text evidence="1">Belongs to the leucine-binding protein family.</text>
</comment>
<reference evidence="4" key="1">
    <citation type="submission" date="2019-09" db="EMBL/GenBank/DDBJ databases">
        <title>Characterisation of the sponge microbiome using genome-centric metagenomics.</title>
        <authorList>
            <person name="Engelberts J.P."/>
            <person name="Robbins S.J."/>
            <person name="De Goeij J.M."/>
            <person name="Aranda M."/>
            <person name="Bell S.C."/>
            <person name="Webster N.S."/>
        </authorList>
    </citation>
    <scope>NUCLEOTIDE SEQUENCE</scope>
    <source>
        <strain evidence="4">SB0661_bin_32</strain>
    </source>
</reference>
<dbReference type="PANTHER" id="PTHR47151:SF2">
    <property type="entry name" value="AMINO ACID BINDING PROTEIN"/>
    <property type="match status" value="1"/>
</dbReference>
<dbReference type="EMBL" id="VXMH01000065">
    <property type="protein sequence ID" value="MYC95729.1"/>
    <property type="molecule type" value="Genomic_DNA"/>
</dbReference>
<dbReference type="SUPFAM" id="SSF53822">
    <property type="entry name" value="Periplasmic binding protein-like I"/>
    <property type="match status" value="1"/>
</dbReference>
<feature type="domain" description="Leucine-binding protein" evidence="3">
    <location>
        <begin position="85"/>
        <end position="415"/>
    </location>
</feature>
<evidence type="ECO:0000256" key="1">
    <source>
        <dbReference type="ARBA" id="ARBA00010062"/>
    </source>
</evidence>
<dbReference type="InterPro" id="IPR028082">
    <property type="entry name" value="Peripla_BP_I"/>
</dbReference>
<dbReference type="PANTHER" id="PTHR47151">
    <property type="entry name" value="LEU/ILE/VAL-BINDING ABC TRANSPORTER SUBUNIT"/>
    <property type="match status" value="1"/>
</dbReference>
<sequence length="436" mass="45481">MWFMVMNWALVKSRSNGAMKAVNSRRRALLCWFGLVLGLALGGACVPQDLVVSPLGTVVVGPGEEIHIRSLEVLTGIGVRGIPRQRAAALAVEDYGPIKGHRVTMGAGLDTLCTAEGGRAAAETVVGDRRVVGVIGTSCSVGAVEAAPIVSEAGLVMISASNTAPSLTSDLRGNAGVHSYAGYYRTASNDLHQGQAVAEFVYHGLGLRRMATVDDGDPYTSGFTGAFAAAFEALGGAVVAAAQISRGDSDMTPVLSGIAAESPEGLFFPVFPDEAASIARQAAEAEGLETLVLIGPDSLLLAAPEVLGFYVVVPELHFSGNVNEATGKSGEEVVADYVARYGEAPTSPSMVHAYDATTLLLRAIEAVAVADGETLYISRARLREALSSTRGFQGLIGEISCDRFGDCGTGRAYIVRHTDAADTDIRKLPVVYEYSP</sequence>
<dbReference type="CDD" id="cd06342">
    <property type="entry name" value="PBP1_ABC_LIVBP-like"/>
    <property type="match status" value="1"/>
</dbReference>
<dbReference type="Pfam" id="PF13458">
    <property type="entry name" value="Peripla_BP_6"/>
    <property type="match status" value="1"/>
</dbReference>
<dbReference type="AlphaFoldDB" id="A0A6B1D855"/>
<evidence type="ECO:0000259" key="3">
    <source>
        <dbReference type="Pfam" id="PF13458"/>
    </source>
</evidence>
<keyword evidence="2" id="KW-0732">Signal</keyword>
<organism evidence="4">
    <name type="scientific">Caldilineaceae bacterium SB0661_bin_32</name>
    <dbReference type="NCBI Taxonomy" id="2605255"/>
    <lineage>
        <taxon>Bacteria</taxon>
        <taxon>Bacillati</taxon>
        <taxon>Chloroflexota</taxon>
        <taxon>Caldilineae</taxon>
        <taxon>Caldilineales</taxon>
        <taxon>Caldilineaceae</taxon>
    </lineage>
</organism>
<name>A0A6B1D855_9CHLR</name>
<evidence type="ECO:0000256" key="2">
    <source>
        <dbReference type="ARBA" id="ARBA00022729"/>
    </source>
</evidence>
<protein>
    <submittedName>
        <fullName evidence="4">ABC transporter substrate-binding protein</fullName>
    </submittedName>
</protein>
<gene>
    <name evidence="4" type="ORF">F4X14_12235</name>
</gene>
<dbReference type="Gene3D" id="3.40.50.2300">
    <property type="match status" value="2"/>
</dbReference>
<accession>A0A6B1D855</accession>